<dbReference type="InterPro" id="IPR011990">
    <property type="entry name" value="TPR-like_helical_dom_sf"/>
</dbReference>
<accession>A0A2M8KI80</accession>
<evidence type="ECO:0000256" key="1">
    <source>
        <dbReference type="PROSITE-ProRule" id="PRU00339"/>
    </source>
</evidence>
<dbReference type="InterPro" id="IPR019734">
    <property type="entry name" value="TPR_rpt"/>
</dbReference>
<dbReference type="Pfam" id="PF14559">
    <property type="entry name" value="TPR_19"/>
    <property type="match status" value="1"/>
</dbReference>
<comment type="caution">
    <text evidence="2">The sequence shown here is derived from an EMBL/GenBank/DDBJ whole genome shotgun (WGS) entry which is preliminary data.</text>
</comment>
<proteinExistence type="predicted"/>
<reference evidence="3" key="1">
    <citation type="submission" date="2017-09" db="EMBL/GenBank/DDBJ databases">
        <title>Depth-based differentiation of microbial function through sediment-hosted aquifers and enrichment of novel symbionts in the deep terrestrial subsurface.</title>
        <authorList>
            <person name="Probst A.J."/>
            <person name="Ladd B."/>
            <person name="Jarett J.K."/>
            <person name="Geller-Mcgrath D.E."/>
            <person name="Sieber C.M.K."/>
            <person name="Emerson J.B."/>
            <person name="Anantharaman K."/>
            <person name="Thomas B.C."/>
            <person name="Malmstrom R."/>
            <person name="Stieglmeier M."/>
            <person name="Klingl A."/>
            <person name="Woyke T."/>
            <person name="Ryan C.M."/>
            <person name="Banfield J.F."/>
        </authorList>
    </citation>
    <scope>NUCLEOTIDE SEQUENCE [LARGE SCALE GENOMIC DNA]</scope>
</reference>
<sequence>MYYFIPHSVIFLAGVGLLYILSKKVEVILQLPAKPENIIPQERLWKKAYLQLKDWFLALKHRSFGPAVLGWLEKRLRQLRIVFLKSDNFLQWIMEKAKEKSQTWSVRSRAWKEQKRTEKLEKLKVMEKLNKVEFLEMIQENGHDQQAKERPVLATTTRRAAGKRQEILQQEKEHINRIAKNPKDSKAYLALGKLYLQQKNITDAQASFTQVLKIEPDNQEAKTLLGQLEEKRPKIS</sequence>
<dbReference type="AlphaFoldDB" id="A0A2M8KI80"/>
<name>A0A2M8KI80_9BACT</name>
<evidence type="ECO:0000313" key="2">
    <source>
        <dbReference type="EMBL" id="PJE59612.1"/>
    </source>
</evidence>
<dbReference type="PROSITE" id="PS50293">
    <property type="entry name" value="TPR_REGION"/>
    <property type="match status" value="1"/>
</dbReference>
<feature type="repeat" description="TPR" evidence="1">
    <location>
        <begin position="185"/>
        <end position="218"/>
    </location>
</feature>
<evidence type="ECO:0000313" key="3">
    <source>
        <dbReference type="Proteomes" id="UP000231086"/>
    </source>
</evidence>
<dbReference type="EMBL" id="PFEA01000053">
    <property type="protein sequence ID" value="PJE59612.1"/>
    <property type="molecule type" value="Genomic_DNA"/>
</dbReference>
<dbReference type="Proteomes" id="UP000231086">
    <property type="component" value="Unassembled WGS sequence"/>
</dbReference>
<dbReference type="SMART" id="SM00028">
    <property type="entry name" value="TPR"/>
    <property type="match status" value="1"/>
</dbReference>
<organism evidence="2 3">
    <name type="scientific">Candidatus Portnoybacteria bacterium CG10_big_fil_rev_8_21_14_0_10_44_7</name>
    <dbReference type="NCBI Taxonomy" id="1974816"/>
    <lineage>
        <taxon>Bacteria</taxon>
        <taxon>Candidatus Portnoyibacteriota</taxon>
    </lineage>
</organism>
<dbReference type="Gene3D" id="1.25.40.10">
    <property type="entry name" value="Tetratricopeptide repeat domain"/>
    <property type="match status" value="1"/>
</dbReference>
<dbReference type="PROSITE" id="PS50005">
    <property type="entry name" value="TPR"/>
    <property type="match status" value="1"/>
</dbReference>
<gene>
    <name evidence="2" type="ORF">COU85_02820</name>
</gene>
<keyword evidence="1" id="KW-0802">TPR repeat</keyword>
<protein>
    <submittedName>
        <fullName evidence="2">Uncharacterized protein</fullName>
    </submittedName>
</protein>
<dbReference type="SUPFAM" id="SSF48452">
    <property type="entry name" value="TPR-like"/>
    <property type="match status" value="1"/>
</dbReference>